<evidence type="ECO:0000259" key="4">
    <source>
        <dbReference type="PROSITE" id="PS50995"/>
    </source>
</evidence>
<reference evidence="5" key="1">
    <citation type="journal article" date="2014" name="Front. Microbiol.">
        <title>High frequency of phylogenetically diverse reductive dehalogenase-homologous genes in deep subseafloor sedimentary metagenomes.</title>
        <authorList>
            <person name="Kawai M."/>
            <person name="Futagami T."/>
            <person name="Toyoda A."/>
            <person name="Takaki Y."/>
            <person name="Nishi S."/>
            <person name="Hori S."/>
            <person name="Arai W."/>
            <person name="Tsubouchi T."/>
            <person name="Morono Y."/>
            <person name="Uchiyama I."/>
            <person name="Ito T."/>
            <person name="Fujiyama A."/>
            <person name="Inagaki F."/>
            <person name="Takami H."/>
        </authorList>
    </citation>
    <scope>NUCLEOTIDE SEQUENCE</scope>
    <source>
        <strain evidence="5">Expedition CK06-06</strain>
    </source>
</reference>
<dbReference type="EMBL" id="BART01015525">
    <property type="protein sequence ID" value="GAG85643.1"/>
    <property type="molecule type" value="Genomic_DNA"/>
</dbReference>
<evidence type="ECO:0000256" key="1">
    <source>
        <dbReference type="ARBA" id="ARBA00023015"/>
    </source>
</evidence>
<dbReference type="InterPro" id="IPR000835">
    <property type="entry name" value="HTH_MarR-typ"/>
</dbReference>
<dbReference type="InterPro" id="IPR039422">
    <property type="entry name" value="MarR/SlyA-like"/>
</dbReference>
<dbReference type="InterPro" id="IPR036388">
    <property type="entry name" value="WH-like_DNA-bd_sf"/>
</dbReference>
<dbReference type="AlphaFoldDB" id="X1BNJ1"/>
<dbReference type="InterPro" id="IPR036390">
    <property type="entry name" value="WH_DNA-bd_sf"/>
</dbReference>
<accession>X1BNJ1</accession>
<name>X1BNJ1_9ZZZZ</name>
<keyword evidence="3" id="KW-0804">Transcription</keyword>
<dbReference type="PANTHER" id="PTHR33164:SF64">
    <property type="entry name" value="TRANSCRIPTIONAL REGULATOR SLYA"/>
    <property type="match status" value="1"/>
</dbReference>
<sequence length="148" mass="17496">MNEIDLKQSLFLVMGSLSHETRQYLDEQFRQFDLTRPEWLILALLRAHKDGISQSYARSYVGVETSYLTKVLNRLEEKNFIVREIDLNNRRNRIIKINPKSLKTIKKIFAIIDSLNEEIQRDLNEKQMRDLYKSLATIGKRLKIIKTG</sequence>
<dbReference type="GO" id="GO:0003700">
    <property type="term" value="F:DNA-binding transcription factor activity"/>
    <property type="evidence" value="ECO:0007669"/>
    <property type="project" value="InterPro"/>
</dbReference>
<dbReference type="PANTHER" id="PTHR33164">
    <property type="entry name" value="TRANSCRIPTIONAL REGULATOR, MARR FAMILY"/>
    <property type="match status" value="1"/>
</dbReference>
<dbReference type="Gene3D" id="1.10.10.10">
    <property type="entry name" value="Winged helix-like DNA-binding domain superfamily/Winged helix DNA-binding domain"/>
    <property type="match status" value="1"/>
</dbReference>
<protein>
    <recommendedName>
        <fullName evidence="4">HTH marR-type domain-containing protein</fullName>
    </recommendedName>
</protein>
<proteinExistence type="predicted"/>
<evidence type="ECO:0000256" key="3">
    <source>
        <dbReference type="ARBA" id="ARBA00023163"/>
    </source>
</evidence>
<evidence type="ECO:0000313" key="5">
    <source>
        <dbReference type="EMBL" id="GAG85643.1"/>
    </source>
</evidence>
<feature type="domain" description="HTH marR-type" evidence="4">
    <location>
        <begin position="7"/>
        <end position="140"/>
    </location>
</feature>
<dbReference type="GO" id="GO:0006950">
    <property type="term" value="P:response to stress"/>
    <property type="evidence" value="ECO:0007669"/>
    <property type="project" value="TreeGrafter"/>
</dbReference>
<dbReference type="SMART" id="SM00347">
    <property type="entry name" value="HTH_MARR"/>
    <property type="match status" value="1"/>
</dbReference>
<organism evidence="5">
    <name type="scientific">marine sediment metagenome</name>
    <dbReference type="NCBI Taxonomy" id="412755"/>
    <lineage>
        <taxon>unclassified sequences</taxon>
        <taxon>metagenomes</taxon>
        <taxon>ecological metagenomes</taxon>
    </lineage>
</organism>
<dbReference type="Pfam" id="PF01047">
    <property type="entry name" value="MarR"/>
    <property type="match status" value="1"/>
</dbReference>
<gene>
    <name evidence="5" type="ORF">S01H4_30130</name>
</gene>
<dbReference type="SUPFAM" id="SSF46785">
    <property type="entry name" value="Winged helix' DNA-binding domain"/>
    <property type="match status" value="1"/>
</dbReference>
<keyword evidence="1" id="KW-0805">Transcription regulation</keyword>
<dbReference type="GO" id="GO:0003677">
    <property type="term" value="F:DNA binding"/>
    <property type="evidence" value="ECO:0007669"/>
    <property type="project" value="UniProtKB-KW"/>
</dbReference>
<comment type="caution">
    <text evidence="5">The sequence shown here is derived from an EMBL/GenBank/DDBJ whole genome shotgun (WGS) entry which is preliminary data.</text>
</comment>
<keyword evidence="2" id="KW-0238">DNA-binding</keyword>
<dbReference type="PROSITE" id="PS50995">
    <property type="entry name" value="HTH_MARR_2"/>
    <property type="match status" value="1"/>
</dbReference>
<evidence type="ECO:0000256" key="2">
    <source>
        <dbReference type="ARBA" id="ARBA00023125"/>
    </source>
</evidence>